<evidence type="ECO:0000256" key="7">
    <source>
        <dbReference type="SAM" id="SignalP"/>
    </source>
</evidence>
<keyword evidence="7" id="KW-0732">Signal</keyword>
<feature type="domain" description="EamA" evidence="8">
    <location>
        <begin position="180"/>
        <end position="306"/>
    </location>
</feature>
<organism evidence="9">
    <name type="scientific">Leptocylindrus danicus</name>
    <dbReference type="NCBI Taxonomy" id="163516"/>
    <lineage>
        <taxon>Eukaryota</taxon>
        <taxon>Sar</taxon>
        <taxon>Stramenopiles</taxon>
        <taxon>Ochrophyta</taxon>
        <taxon>Bacillariophyta</taxon>
        <taxon>Coscinodiscophyceae</taxon>
        <taxon>Chaetocerotophycidae</taxon>
        <taxon>Leptocylindrales</taxon>
        <taxon>Leptocylindraceae</taxon>
        <taxon>Leptocylindrus</taxon>
    </lineage>
</organism>
<dbReference type="SUPFAM" id="SSF103481">
    <property type="entry name" value="Multidrug resistance efflux transporter EmrE"/>
    <property type="match status" value="2"/>
</dbReference>
<sequence>MKHRGLVCERMLLLFIASYPLLRLVERAECFSITGNSIPRRPVVQQQLQLQHATNTLAVGGSISFINNHNDRARRKYNSKLHPAAFRLNSVSDTDTDTSISVNSSASGMGLGDEMESSLVIDEEGEDGSIVCARGICVVADDEAPELCRIDYDNDEDLNCVPNDNAVEPGLSFAFLWPRVLLLICSVLYGTNFPLGRLMNDSLPASAATSARMLLASVALSPFLFQLKPELRWTAMLCGSFTALGYVSQSIALVDTPAATVSFLGALVVIVCPALAVLVNKKKMGFSDAPQTWISASLCLIGVGLLELGGDSGFGFGDVGWGDFWSVLQAVGFGTSFFITERMMAKEPTQALPITAVQCAMSAAIASAWSVLDGIQAFDGLFSFGPHGAWLLDENVASSFTLPGLFLNIDFRAVAGAAAFTGFITTAANRVGETIALGKLSSSEASVLLATEPLWAAIFANYLIGEQLGFWDAIGGALIVVACVATALEPEWLREKLGIEYRESK</sequence>
<accession>A0A7S2KY95</accession>
<feature type="chain" id="PRO_5031527600" description="EamA domain-containing protein" evidence="7">
    <location>
        <begin position="28"/>
        <end position="505"/>
    </location>
</feature>
<feature type="signal peptide" evidence="7">
    <location>
        <begin position="1"/>
        <end position="27"/>
    </location>
</feature>
<dbReference type="InterPro" id="IPR051258">
    <property type="entry name" value="Diverse_Substrate_Transporter"/>
</dbReference>
<proteinExistence type="predicted"/>
<feature type="transmembrane region" description="Helical" evidence="6">
    <location>
        <begin position="258"/>
        <end position="280"/>
    </location>
</feature>
<dbReference type="InterPro" id="IPR000620">
    <property type="entry name" value="EamA_dom"/>
</dbReference>
<protein>
    <recommendedName>
        <fullName evidence="8">EamA domain-containing protein</fullName>
    </recommendedName>
</protein>
<feature type="transmembrane region" description="Helical" evidence="6">
    <location>
        <begin position="292"/>
        <end position="310"/>
    </location>
</feature>
<dbReference type="PANTHER" id="PTHR42920:SF5">
    <property type="entry name" value="EAMA DOMAIN-CONTAINING PROTEIN"/>
    <property type="match status" value="1"/>
</dbReference>
<evidence type="ECO:0000256" key="6">
    <source>
        <dbReference type="SAM" id="Phobius"/>
    </source>
</evidence>
<dbReference type="GO" id="GO:0005886">
    <property type="term" value="C:plasma membrane"/>
    <property type="evidence" value="ECO:0007669"/>
    <property type="project" value="UniProtKB-SubCell"/>
</dbReference>
<evidence type="ECO:0000256" key="1">
    <source>
        <dbReference type="ARBA" id="ARBA00004651"/>
    </source>
</evidence>
<keyword evidence="3 6" id="KW-0812">Transmembrane</keyword>
<feature type="transmembrane region" description="Helical" evidence="6">
    <location>
        <begin position="203"/>
        <end position="225"/>
    </location>
</feature>
<evidence type="ECO:0000259" key="8">
    <source>
        <dbReference type="Pfam" id="PF00892"/>
    </source>
</evidence>
<keyword evidence="4 6" id="KW-1133">Transmembrane helix</keyword>
<keyword evidence="5 6" id="KW-0472">Membrane</keyword>
<feature type="transmembrane region" description="Helical" evidence="6">
    <location>
        <begin position="322"/>
        <end position="339"/>
    </location>
</feature>
<evidence type="ECO:0000313" key="9">
    <source>
        <dbReference type="EMBL" id="CAD9589309.1"/>
    </source>
</evidence>
<evidence type="ECO:0000256" key="3">
    <source>
        <dbReference type="ARBA" id="ARBA00022692"/>
    </source>
</evidence>
<gene>
    <name evidence="9" type="ORF">LDAN0321_LOCUS12851</name>
</gene>
<keyword evidence="2" id="KW-1003">Cell membrane</keyword>
<feature type="transmembrane region" description="Helical" evidence="6">
    <location>
        <begin position="170"/>
        <end position="191"/>
    </location>
</feature>
<dbReference type="PANTHER" id="PTHR42920">
    <property type="entry name" value="OS03G0707200 PROTEIN-RELATED"/>
    <property type="match status" value="1"/>
</dbReference>
<dbReference type="EMBL" id="HBGY01020399">
    <property type="protein sequence ID" value="CAD9589309.1"/>
    <property type="molecule type" value="Transcribed_RNA"/>
</dbReference>
<evidence type="ECO:0000256" key="5">
    <source>
        <dbReference type="ARBA" id="ARBA00023136"/>
    </source>
</evidence>
<evidence type="ECO:0000256" key="4">
    <source>
        <dbReference type="ARBA" id="ARBA00022989"/>
    </source>
</evidence>
<reference evidence="9" key="1">
    <citation type="submission" date="2021-01" db="EMBL/GenBank/DDBJ databases">
        <authorList>
            <person name="Corre E."/>
            <person name="Pelletier E."/>
            <person name="Niang G."/>
            <person name="Scheremetjew M."/>
            <person name="Finn R."/>
            <person name="Kale V."/>
            <person name="Holt S."/>
            <person name="Cochrane G."/>
            <person name="Meng A."/>
            <person name="Brown T."/>
            <person name="Cohen L."/>
        </authorList>
    </citation>
    <scope>NUCLEOTIDE SEQUENCE</scope>
    <source>
        <strain evidence="9">B650</strain>
    </source>
</reference>
<comment type="subcellular location">
    <subcellularLocation>
        <location evidence="1">Cell membrane</location>
        <topology evidence="1">Multi-pass membrane protein</topology>
    </subcellularLocation>
</comment>
<evidence type="ECO:0000256" key="2">
    <source>
        <dbReference type="ARBA" id="ARBA00022475"/>
    </source>
</evidence>
<dbReference type="Pfam" id="PF00892">
    <property type="entry name" value="EamA"/>
    <property type="match status" value="2"/>
</dbReference>
<dbReference type="InterPro" id="IPR037185">
    <property type="entry name" value="EmrE-like"/>
</dbReference>
<dbReference type="AlphaFoldDB" id="A0A7S2KY95"/>
<feature type="domain" description="EamA" evidence="8">
    <location>
        <begin position="321"/>
        <end position="485"/>
    </location>
</feature>
<name>A0A7S2KY95_9STRA</name>